<protein>
    <submittedName>
        <fullName evidence="3">Cyclic di-GMP phosphodiesterase YfgF</fullName>
        <ecNumber evidence="3">3.1.4.52</ecNumber>
    </submittedName>
</protein>
<dbReference type="InterPro" id="IPR050706">
    <property type="entry name" value="Cyclic-di-GMP_PDE-like"/>
</dbReference>
<name>A0A128EX16_9GAMM</name>
<dbReference type="InterPro" id="IPR035919">
    <property type="entry name" value="EAL_sf"/>
</dbReference>
<feature type="transmembrane region" description="Helical" evidence="1">
    <location>
        <begin position="263"/>
        <end position="281"/>
    </location>
</feature>
<dbReference type="SMART" id="SM00052">
    <property type="entry name" value="EAL"/>
    <property type="match status" value="1"/>
</dbReference>
<dbReference type="Pfam" id="PF00563">
    <property type="entry name" value="EAL"/>
    <property type="match status" value="1"/>
</dbReference>
<evidence type="ECO:0000256" key="1">
    <source>
        <dbReference type="SAM" id="Phobius"/>
    </source>
</evidence>
<reference evidence="4" key="1">
    <citation type="submission" date="2016-02" db="EMBL/GenBank/DDBJ databases">
        <authorList>
            <person name="Rodrigo-Torres Lidia"/>
            <person name="Arahal R.David."/>
        </authorList>
    </citation>
    <scope>NUCLEOTIDE SEQUENCE [LARGE SCALE GENOMIC DNA]</scope>
    <source>
        <strain evidence="4">CECT 9029</strain>
    </source>
</reference>
<dbReference type="PROSITE" id="PS50883">
    <property type="entry name" value="EAL"/>
    <property type="match status" value="1"/>
</dbReference>
<feature type="transmembrane region" description="Helical" evidence="1">
    <location>
        <begin position="222"/>
        <end position="251"/>
    </location>
</feature>
<gene>
    <name evidence="3" type="primary">yfgF</name>
    <name evidence="3" type="ORF">GCE9029_00908</name>
</gene>
<proteinExistence type="predicted"/>
<evidence type="ECO:0000313" key="4">
    <source>
        <dbReference type="Proteomes" id="UP000071641"/>
    </source>
</evidence>
<dbReference type="InterPro" id="IPR001633">
    <property type="entry name" value="EAL_dom"/>
</dbReference>
<sequence>MKYSLSFPKSSLNNDAFFGLFSFALVLLCTQLGWYPMGGWVNAQLFSVTTGAMVAVCYMYGKAGVVGQFFALMTFYTFINPIPSGVGYMYTLFMTFTLYVSVVAFERMRRHPHAVRVAFCFYVFVAPSVGALILALLAPNKYGLDAALNLYLTDSIAILITAPIIALALYGVKNPNAVKDYFTSMLKISKSDWLCKGFLIVGILLVLNYTDTNSTAPYLTYLLLAPLVTLAVFNFSELAQTLMMIIGFGMIFHSEAYDDIHTLNTRLSLFFMFSLIIYIMLEYKRSLRVEIEGNLKSLYFDKQSNFGSYQRLDADSAAKEDFVVAALDLRPVFKYPLEKRDSILRQVSRFFEGHTALYEQCYMLYDVSALIILTSNSEHAIAELEAIPAKLDDYLEQRQINFYPEKIHYCRCRKGIRIKQAVNRLNVNMRLGDKGTPGHVVDCDDTGLDDYIAMLEELDVSNVQILRQNYLNIANPDKVCFELLSRFFFDGKVLNTGIVFHCAQKLGYLEQLEHKIVMRQLVYLSQLDQDSFEYGSVNLTPEYLSDGVAVSELIEWVDSHPIQPNKVNIEVVESGSIDNPELLQENLNRLKERGFRLALDDFGAGHATYNQLLTMPVDTVKIDGSLVRNCITDPVKRTIIEDLRSIADTLKITIVAECVETEEEADYLKRLGIDYLQGYLVHKPMPV</sequence>
<dbReference type="RefSeq" id="WP_062661221.1">
    <property type="nucleotide sequence ID" value="NZ_FIZX01000001.1"/>
</dbReference>
<keyword evidence="1" id="KW-0472">Membrane</keyword>
<dbReference type="EMBL" id="FIZX01000001">
    <property type="protein sequence ID" value="CZF78546.1"/>
    <property type="molecule type" value="Genomic_DNA"/>
</dbReference>
<feature type="transmembrane region" description="Helical" evidence="1">
    <location>
        <begin position="193"/>
        <end position="210"/>
    </location>
</feature>
<feature type="transmembrane region" description="Helical" evidence="1">
    <location>
        <begin position="117"/>
        <end position="138"/>
    </location>
</feature>
<dbReference type="Gene3D" id="3.20.20.450">
    <property type="entry name" value="EAL domain"/>
    <property type="match status" value="1"/>
</dbReference>
<dbReference type="PANTHER" id="PTHR33121:SF15">
    <property type="entry name" value="BLUE LIGHT- AND TEMPERATURE-REGULATED ANTIREPRESSOR BLUF"/>
    <property type="match status" value="1"/>
</dbReference>
<feature type="transmembrane region" description="Helical" evidence="1">
    <location>
        <begin position="12"/>
        <end position="34"/>
    </location>
</feature>
<dbReference type="GO" id="GO:0071111">
    <property type="term" value="F:cyclic-guanylate-specific phosphodiesterase activity"/>
    <property type="evidence" value="ECO:0007669"/>
    <property type="project" value="UniProtKB-EC"/>
</dbReference>
<keyword evidence="1" id="KW-0812">Transmembrane</keyword>
<keyword evidence="1" id="KW-1133">Transmembrane helix</keyword>
<feature type="transmembrane region" description="Helical" evidence="1">
    <location>
        <begin position="65"/>
        <end position="82"/>
    </location>
</feature>
<keyword evidence="3" id="KW-0378">Hydrolase</keyword>
<dbReference type="AlphaFoldDB" id="A0A128EX16"/>
<dbReference type="PANTHER" id="PTHR33121">
    <property type="entry name" value="CYCLIC DI-GMP PHOSPHODIESTERASE PDEF"/>
    <property type="match status" value="1"/>
</dbReference>
<dbReference type="CDD" id="cd01948">
    <property type="entry name" value="EAL"/>
    <property type="match status" value="1"/>
</dbReference>
<feature type="transmembrane region" description="Helical" evidence="1">
    <location>
        <begin position="88"/>
        <end position="105"/>
    </location>
</feature>
<feature type="transmembrane region" description="Helical" evidence="1">
    <location>
        <begin position="150"/>
        <end position="172"/>
    </location>
</feature>
<accession>A0A128EX16</accession>
<dbReference type="Proteomes" id="UP000071641">
    <property type="component" value="Unassembled WGS sequence"/>
</dbReference>
<dbReference type="SUPFAM" id="SSF141868">
    <property type="entry name" value="EAL domain-like"/>
    <property type="match status" value="1"/>
</dbReference>
<dbReference type="STRING" id="1796497.GCE9029_00908"/>
<evidence type="ECO:0000313" key="3">
    <source>
        <dbReference type="EMBL" id="CZF78546.1"/>
    </source>
</evidence>
<evidence type="ECO:0000259" key="2">
    <source>
        <dbReference type="PROSITE" id="PS50883"/>
    </source>
</evidence>
<dbReference type="EC" id="3.1.4.52" evidence="3"/>
<feature type="domain" description="EAL" evidence="2">
    <location>
        <begin position="445"/>
        <end position="687"/>
    </location>
</feature>
<dbReference type="OrthoDB" id="1673646at2"/>
<organism evidence="3 4">
    <name type="scientific">Grimontia celer</name>
    <dbReference type="NCBI Taxonomy" id="1796497"/>
    <lineage>
        <taxon>Bacteria</taxon>
        <taxon>Pseudomonadati</taxon>
        <taxon>Pseudomonadota</taxon>
        <taxon>Gammaproteobacteria</taxon>
        <taxon>Vibrionales</taxon>
        <taxon>Vibrionaceae</taxon>
        <taxon>Grimontia</taxon>
    </lineage>
</organism>
<keyword evidence="4" id="KW-1185">Reference proteome</keyword>